<evidence type="ECO:0000313" key="1">
    <source>
        <dbReference type="EMBL" id="MDG0862498.1"/>
    </source>
</evidence>
<dbReference type="InterPro" id="IPR043519">
    <property type="entry name" value="NT_sf"/>
</dbReference>
<protein>
    <recommendedName>
        <fullName evidence="3">Nucleotidyltransferase family protein</fullName>
    </recommendedName>
</protein>
<sequence length="148" mass="16332">MLNQDFKEFAELLNARGVEYLVVGGYALAAHGHPRYTGDIDFWVRLSQDNIRRLLGALQAFGFGSLALKVEDFDSDTILQLGQPPRRIDILTAIDGVDFDACFERRESAVLGGVPLNVIGLTDFIANKKASGRLKDQVDLEALDPPQQ</sequence>
<dbReference type="EMBL" id="SGUG01000010">
    <property type="protein sequence ID" value="MDG0862498.1"/>
    <property type="molecule type" value="Genomic_DNA"/>
</dbReference>
<dbReference type="Gene3D" id="3.30.460.40">
    <property type="match status" value="1"/>
</dbReference>
<reference evidence="1" key="1">
    <citation type="submission" date="2019-02" db="EMBL/GenBank/DDBJ databases">
        <title>Draft genome of the type strain Pelomonas aquatica CCUG 52575T.</title>
        <authorList>
            <person name="Gomila M."/>
            <person name="Lalucat J."/>
        </authorList>
    </citation>
    <scope>NUCLEOTIDE SEQUENCE</scope>
    <source>
        <strain evidence="1">CCUG 52575</strain>
    </source>
</reference>
<dbReference type="RefSeq" id="WP_268150877.1">
    <property type="nucleotide sequence ID" value="NZ_JAPPUW010000010.1"/>
</dbReference>
<proteinExistence type="predicted"/>
<comment type="caution">
    <text evidence="1">The sequence shown here is derived from an EMBL/GenBank/DDBJ whole genome shotgun (WGS) entry which is preliminary data.</text>
</comment>
<organism evidence="1 2">
    <name type="scientific">Pelomonas aquatica</name>
    <dbReference type="NCBI Taxonomy" id="431058"/>
    <lineage>
        <taxon>Bacteria</taxon>
        <taxon>Pseudomonadati</taxon>
        <taxon>Pseudomonadota</taxon>
        <taxon>Betaproteobacteria</taxon>
        <taxon>Burkholderiales</taxon>
        <taxon>Sphaerotilaceae</taxon>
        <taxon>Roseateles</taxon>
    </lineage>
</organism>
<evidence type="ECO:0008006" key="3">
    <source>
        <dbReference type="Google" id="ProtNLM"/>
    </source>
</evidence>
<accession>A0A9X4R7V4</accession>
<dbReference type="SUPFAM" id="SSF81301">
    <property type="entry name" value="Nucleotidyltransferase"/>
    <property type="match status" value="1"/>
</dbReference>
<name>A0A9X4R7V4_9BURK</name>
<dbReference type="AlphaFoldDB" id="A0A9X4R7V4"/>
<dbReference type="Proteomes" id="UP001152766">
    <property type="component" value="Unassembled WGS sequence"/>
</dbReference>
<evidence type="ECO:0000313" key="2">
    <source>
        <dbReference type="Proteomes" id="UP001152766"/>
    </source>
</evidence>
<gene>
    <name evidence="1" type="ORF">EXJ73_08445</name>
</gene>
<keyword evidence="2" id="KW-1185">Reference proteome</keyword>